<accession>A0A4Y2RKP0</accession>
<keyword evidence="3" id="KW-1185">Reference proteome</keyword>
<organism evidence="2 3">
    <name type="scientific">Araneus ventricosus</name>
    <name type="common">Orbweaver spider</name>
    <name type="synonym">Epeira ventricosa</name>
    <dbReference type="NCBI Taxonomy" id="182803"/>
    <lineage>
        <taxon>Eukaryota</taxon>
        <taxon>Metazoa</taxon>
        <taxon>Ecdysozoa</taxon>
        <taxon>Arthropoda</taxon>
        <taxon>Chelicerata</taxon>
        <taxon>Arachnida</taxon>
        <taxon>Araneae</taxon>
        <taxon>Araneomorphae</taxon>
        <taxon>Entelegynae</taxon>
        <taxon>Araneoidea</taxon>
        <taxon>Araneidae</taxon>
        <taxon>Araneus</taxon>
    </lineage>
</organism>
<protein>
    <recommendedName>
        <fullName evidence="4">Secreted protein</fullName>
    </recommendedName>
</protein>
<dbReference type="AlphaFoldDB" id="A0A4Y2RKP0"/>
<dbReference type="Proteomes" id="UP000499080">
    <property type="component" value="Unassembled WGS sequence"/>
</dbReference>
<comment type="caution">
    <text evidence="2">The sequence shown here is derived from an EMBL/GenBank/DDBJ whole genome shotgun (WGS) entry which is preliminary data.</text>
</comment>
<keyword evidence="1" id="KW-0732">Signal</keyword>
<evidence type="ECO:0000256" key="1">
    <source>
        <dbReference type="SAM" id="SignalP"/>
    </source>
</evidence>
<dbReference type="EMBL" id="BGPR01145538">
    <property type="protein sequence ID" value="GBN75996.1"/>
    <property type="molecule type" value="Genomic_DNA"/>
</dbReference>
<feature type="signal peptide" evidence="1">
    <location>
        <begin position="1"/>
        <end position="20"/>
    </location>
</feature>
<evidence type="ECO:0008006" key="4">
    <source>
        <dbReference type="Google" id="ProtNLM"/>
    </source>
</evidence>
<name>A0A4Y2RKP0_ARAVE</name>
<evidence type="ECO:0000313" key="2">
    <source>
        <dbReference type="EMBL" id="GBN75996.1"/>
    </source>
</evidence>
<reference evidence="2 3" key="1">
    <citation type="journal article" date="2019" name="Sci. Rep.">
        <title>Orb-weaving spider Araneus ventricosus genome elucidates the spidroin gene catalogue.</title>
        <authorList>
            <person name="Kono N."/>
            <person name="Nakamura H."/>
            <person name="Ohtoshi R."/>
            <person name="Moran D.A.P."/>
            <person name="Shinohara A."/>
            <person name="Yoshida Y."/>
            <person name="Fujiwara M."/>
            <person name="Mori M."/>
            <person name="Tomita M."/>
            <person name="Arakawa K."/>
        </authorList>
    </citation>
    <scope>NUCLEOTIDE SEQUENCE [LARGE SCALE GENOMIC DNA]</scope>
</reference>
<sequence length="120" mass="13146">FALSRIISVLEFALLLSLTGDFLDEGIWLLSGGASACVDVRFLQCGQMLAIEEYDTPTVGVLDVTIFLASAKEIFCVTFIVCISFSSTHRGHFREYDGCSALQLLHFGVDVHAFTVVSDF</sequence>
<feature type="non-terminal residue" evidence="2">
    <location>
        <position position="1"/>
    </location>
</feature>
<evidence type="ECO:0000313" key="3">
    <source>
        <dbReference type="Proteomes" id="UP000499080"/>
    </source>
</evidence>
<proteinExistence type="predicted"/>
<gene>
    <name evidence="2" type="ORF">AVEN_270969_1</name>
</gene>
<feature type="chain" id="PRO_5021357790" description="Secreted protein" evidence="1">
    <location>
        <begin position="21"/>
        <end position="120"/>
    </location>
</feature>